<dbReference type="AlphaFoldDB" id="A0A9W4S428"/>
<protein>
    <submittedName>
        <fullName evidence="2">Uncharacterized protein</fullName>
    </submittedName>
</protein>
<feature type="region of interest" description="Disordered" evidence="1">
    <location>
        <begin position="185"/>
        <end position="212"/>
    </location>
</feature>
<proteinExistence type="predicted"/>
<name>A0A9W4S428_9PEZI</name>
<accession>A0A9W4S428</accession>
<reference evidence="2" key="1">
    <citation type="submission" date="2022-08" db="EMBL/GenBank/DDBJ databases">
        <authorList>
            <person name="Giroux E."/>
            <person name="Giroux E."/>
        </authorList>
    </citation>
    <scope>NUCLEOTIDE SEQUENCE</scope>
    <source>
        <strain evidence="2">H1091258</strain>
    </source>
</reference>
<gene>
    <name evidence="2" type="ORF">CGXH109_LOCUS117780</name>
</gene>
<evidence type="ECO:0000256" key="1">
    <source>
        <dbReference type="SAM" id="MobiDB-lite"/>
    </source>
</evidence>
<evidence type="ECO:0000313" key="2">
    <source>
        <dbReference type="EMBL" id="CAI0652526.1"/>
    </source>
</evidence>
<keyword evidence="3" id="KW-1185">Reference proteome</keyword>
<feature type="compositionally biased region" description="Pro residues" evidence="1">
    <location>
        <begin position="104"/>
        <end position="114"/>
    </location>
</feature>
<feature type="non-terminal residue" evidence="2">
    <location>
        <position position="212"/>
    </location>
</feature>
<evidence type="ECO:0000313" key="3">
    <source>
        <dbReference type="Proteomes" id="UP001152533"/>
    </source>
</evidence>
<feature type="non-terminal residue" evidence="2">
    <location>
        <position position="1"/>
    </location>
</feature>
<sequence>YTAASFPSRIVLPTAGSHKHKEGREVEHITSGSGSIVTGWDDRALHFALFLDPSSLTSGGLPQYNICSCGTWHARRPRHGRASAGLAAAAAHHRSRIISSPGLSPLPPRTPSPWPQSHFPPGRNLHTKSRSLSQEHTPPSTDKGSCQCFVPSTPPRHHSPSTLVIAVLSSTRLSLPLGRSLGRVGSCKTRLQPTGRPRRERKVQTTEYLRYE</sequence>
<dbReference type="EMBL" id="CAMGZC010001363">
    <property type="protein sequence ID" value="CAI0652526.1"/>
    <property type="molecule type" value="Genomic_DNA"/>
</dbReference>
<dbReference type="Proteomes" id="UP001152533">
    <property type="component" value="Unassembled WGS sequence"/>
</dbReference>
<comment type="caution">
    <text evidence="2">The sequence shown here is derived from an EMBL/GenBank/DDBJ whole genome shotgun (WGS) entry which is preliminary data.</text>
</comment>
<feature type="compositionally biased region" description="Polar residues" evidence="1">
    <location>
        <begin position="130"/>
        <end position="144"/>
    </location>
</feature>
<organism evidence="2 3">
    <name type="scientific">Colletotrichum noveboracense</name>
    <dbReference type="NCBI Taxonomy" id="2664923"/>
    <lineage>
        <taxon>Eukaryota</taxon>
        <taxon>Fungi</taxon>
        <taxon>Dikarya</taxon>
        <taxon>Ascomycota</taxon>
        <taxon>Pezizomycotina</taxon>
        <taxon>Sordariomycetes</taxon>
        <taxon>Hypocreomycetidae</taxon>
        <taxon>Glomerellales</taxon>
        <taxon>Glomerellaceae</taxon>
        <taxon>Colletotrichum</taxon>
        <taxon>Colletotrichum gloeosporioides species complex</taxon>
    </lineage>
</organism>
<feature type="region of interest" description="Disordered" evidence="1">
    <location>
        <begin position="97"/>
        <end position="158"/>
    </location>
</feature>